<keyword evidence="2" id="KW-0808">Transferase</keyword>
<dbReference type="GO" id="GO:0016301">
    <property type="term" value="F:kinase activity"/>
    <property type="evidence" value="ECO:0007669"/>
    <property type="project" value="UniProtKB-KW"/>
</dbReference>
<proteinExistence type="predicted"/>
<dbReference type="AlphaFoldDB" id="A0A4Q7L5B2"/>
<dbReference type="EMBL" id="SGWQ01000001">
    <property type="protein sequence ID" value="RZS44416.1"/>
    <property type="molecule type" value="Genomic_DNA"/>
</dbReference>
<dbReference type="Gene3D" id="3.40.50.300">
    <property type="entry name" value="P-loop containing nucleotide triphosphate hydrolases"/>
    <property type="match status" value="1"/>
</dbReference>
<dbReference type="Proteomes" id="UP000294257">
    <property type="component" value="Unassembled WGS sequence"/>
</dbReference>
<dbReference type="InterPro" id="IPR039430">
    <property type="entry name" value="Thymidylate_kin-like_dom"/>
</dbReference>
<protein>
    <submittedName>
        <fullName evidence="2">Thymidylate kinase</fullName>
    </submittedName>
</protein>
<reference evidence="2 3" key="1">
    <citation type="submission" date="2019-02" db="EMBL/GenBank/DDBJ databases">
        <title>Genomic Encyclopedia of Type Strains, Phase IV (KMG-IV): sequencing the most valuable type-strain genomes for metagenomic binning, comparative biology and taxonomic classification.</title>
        <authorList>
            <person name="Goeker M."/>
        </authorList>
    </citation>
    <scope>NUCLEOTIDE SEQUENCE [LARGE SCALE GENOMIC DNA]</scope>
    <source>
        <strain evidence="2 3">DSM 101727</strain>
    </source>
</reference>
<accession>A0A4Q7L5B2</accession>
<evidence type="ECO:0000313" key="2">
    <source>
        <dbReference type="EMBL" id="RZS44416.1"/>
    </source>
</evidence>
<keyword evidence="3" id="KW-1185">Reference proteome</keyword>
<keyword evidence="2" id="KW-0418">Kinase</keyword>
<dbReference type="InterPro" id="IPR027417">
    <property type="entry name" value="P-loop_NTPase"/>
</dbReference>
<evidence type="ECO:0000259" key="1">
    <source>
        <dbReference type="Pfam" id="PF02223"/>
    </source>
</evidence>
<evidence type="ECO:0000313" key="3">
    <source>
        <dbReference type="Proteomes" id="UP000294257"/>
    </source>
</evidence>
<organism evidence="2 3">
    <name type="scientific">Herbihabitans rhizosphaerae</name>
    <dbReference type="NCBI Taxonomy" id="1872711"/>
    <lineage>
        <taxon>Bacteria</taxon>
        <taxon>Bacillati</taxon>
        <taxon>Actinomycetota</taxon>
        <taxon>Actinomycetes</taxon>
        <taxon>Pseudonocardiales</taxon>
        <taxon>Pseudonocardiaceae</taxon>
        <taxon>Herbihabitans</taxon>
    </lineage>
</organism>
<name>A0A4Q7L5B2_9PSEU</name>
<feature type="domain" description="Thymidylate kinase-like" evidence="1">
    <location>
        <begin position="3"/>
        <end position="133"/>
    </location>
</feature>
<dbReference type="Pfam" id="PF02223">
    <property type="entry name" value="Thymidylate_kin"/>
    <property type="match status" value="1"/>
</dbReference>
<dbReference type="SUPFAM" id="SSF52540">
    <property type="entry name" value="P-loop containing nucleoside triphosphate hydrolases"/>
    <property type="match status" value="1"/>
</dbReference>
<comment type="caution">
    <text evidence="2">The sequence shown here is derived from an EMBL/GenBank/DDBJ whole genome shotgun (WGS) entry which is preliminary data.</text>
</comment>
<sequence>MAIEGPKSVGKTTLIDQIQAMSPDTGDWLFTKEPTGQFDLGNEQRCVGAELAALIADDRGRHLAEVITPALERGQVVVTDRYILSSYVFHCLDGVSPTVVAGLNASFRSPDVLLILQCAPDTLRDRRAKQGHSTRLSTAITVEDEILAYTAYANACRPVSGEIIIGYNESMNDCHLIVNRLVGEIRTRKASYA</sequence>
<gene>
    <name evidence="2" type="ORF">EV193_101292</name>
</gene>